<name>A0A2N3G6I1_9ACTN</name>
<dbReference type="Pfam" id="PF00580">
    <property type="entry name" value="UvrD-helicase"/>
    <property type="match status" value="1"/>
</dbReference>
<dbReference type="InterPro" id="IPR000212">
    <property type="entry name" value="DNA_helicase_UvrD/REP"/>
</dbReference>
<keyword evidence="10" id="KW-0234">DNA repair</keyword>
<feature type="binding site" evidence="15">
    <location>
        <begin position="40"/>
        <end position="47"/>
    </location>
    <ligand>
        <name>ATP</name>
        <dbReference type="ChEBI" id="CHEBI:30616"/>
    </ligand>
</feature>
<evidence type="ECO:0000259" key="17">
    <source>
        <dbReference type="PROSITE" id="PS51198"/>
    </source>
</evidence>
<dbReference type="Pfam" id="PF12705">
    <property type="entry name" value="PDDEXK_1"/>
    <property type="match status" value="1"/>
</dbReference>
<dbReference type="InterPro" id="IPR027417">
    <property type="entry name" value="P-loop_NTPase"/>
</dbReference>
<dbReference type="CDD" id="cd17932">
    <property type="entry name" value="DEXQc_UvrD"/>
    <property type="match status" value="1"/>
</dbReference>
<dbReference type="GO" id="GO:0004527">
    <property type="term" value="F:exonuclease activity"/>
    <property type="evidence" value="ECO:0007669"/>
    <property type="project" value="UniProtKB-KW"/>
</dbReference>
<dbReference type="InterPro" id="IPR013986">
    <property type="entry name" value="DExx_box_DNA_helicase_dom_sf"/>
</dbReference>
<proteinExistence type="inferred from homology"/>
<keyword evidence="7" id="KW-0269">Exonuclease</keyword>
<dbReference type="Gene3D" id="1.10.486.10">
    <property type="entry name" value="PCRA, domain 4"/>
    <property type="match status" value="1"/>
</dbReference>
<dbReference type="GO" id="GO:0003677">
    <property type="term" value="F:DNA binding"/>
    <property type="evidence" value="ECO:0007669"/>
    <property type="project" value="UniProtKB-KW"/>
</dbReference>
<feature type="domain" description="UvrD-like helicase ATP-binding" evidence="17">
    <location>
        <begin position="19"/>
        <end position="295"/>
    </location>
</feature>
<keyword evidence="8 15" id="KW-0067">ATP-binding</keyword>
<keyword evidence="5 15" id="KW-0378">Hydrolase</keyword>
<keyword evidence="11" id="KW-0413">Isomerase</keyword>
<evidence type="ECO:0000259" key="18">
    <source>
        <dbReference type="PROSITE" id="PS51217"/>
    </source>
</evidence>
<organism evidence="19 20">
    <name type="scientific">Candidatus Anoxymicrobium japonicum</name>
    <dbReference type="NCBI Taxonomy" id="2013648"/>
    <lineage>
        <taxon>Bacteria</taxon>
        <taxon>Bacillati</taxon>
        <taxon>Actinomycetota</taxon>
        <taxon>Candidatus Geothermincolia</taxon>
        <taxon>Candidatus Geothermincolales</taxon>
        <taxon>Candidatus Anoxymicrobiaceae</taxon>
        <taxon>Candidatus Anoxymicrobium</taxon>
    </lineage>
</organism>
<evidence type="ECO:0000256" key="9">
    <source>
        <dbReference type="ARBA" id="ARBA00023125"/>
    </source>
</evidence>
<dbReference type="PANTHER" id="PTHR11070">
    <property type="entry name" value="UVRD / RECB / PCRA DNA HELICASE FAMILY MEMBER"/>
    <property type="match status" value="1"/>
</dbReference>
<dbReference type="InterPro" id="IPR014016">
    <property type="entry name" value="UvrD-like_ATP-bd"/>
</dbReference>
<evidence type="ECO:0000313" key="20">
    <source>
        <dbReference type="Proteomes" id="UP000233654"/>
    </source>
</evidence>
<evidence type="ECO:0000256" key="2">
    <source>
        <dbReference type="ARBA" id="ARBA00022722"/>
    </source>
</evidence>
<keyword evidence="6 15" id="KW-0347">Helicase</keyword>
<evidence type="ECO:0000256" key="6">
    <source>
        <dbReference type="ARBA" id="ARBA00022806"/>
    </source>
</evidence>
<keyword evidence="9" id="KW-0238">DNA-binding</keyword>
<evidence type="ECO:0000256" key="3">
    <source>
        <dbReference type="ARBA" id="ARBA00022741"/>
    </source>
</evidence>
<dbReference type="PROSITE" id="PS51217">
    <property type="entry name" value="UVRD_HELICASE_CTER"/>
    <property type="match status" value="1"/>
</dbReference>
<dbReference type="SUPFAM" id="SSF52540">
    <property type="entry name" value="P-loop containing nucleoside triphosphate hydrolases"/>
    <property type="match status" value="1"/>
</dbReference>
<dbReference type="EC" id="5.6.2.4" evidence="13"/>
<comment type="caution">
    <text evidence="19">The sequence shown here is derived from an EMBL/GenBank/DDBJ whole genome shotgun (WGS) entry which is preliminary data.</text>
</comment>
<dbReference type="AlphaFoldDB" id="A0A2N3G6I1"/>
<dbReference type="GO" id="GO:0043138">
    <property type="term" value="F:3'-5' DNA helicase activity"/>
    <property type="evidence" value="ECO:0007669"/>
    <property type="project" value="UniProtKB-EC"/>
</dbReference>
<evidence type="ECO:0000313" key="19">
    <source>
        <dbReference type="EMBL" id="PKQ28327.1"/>
    </source>
</evidence>
<dbReference type="InterPro" id="IPR038726">
    <property type="entry name" value="PDDEXK_AddAB-type"/>
</dbReference>
<keyword evidence="16" id="KW-0175">Coiled coil</keyword>
<dbReference type="GO" id="GO:0005524">
    <property type="term" value="F:ATP binding"/>
    <property type="evidence" value="ECO:0007669"/>
    <property type="project" value="UniProtKB-UniRule"/>
</dbReference>
<protein>
    <recommendedName>
        <fullName evidence="13">DNA 3'-5' helicase</fullName>
        <ecNumber evidence="13">5.6.2.4</ecNumber>
    </recommendedName>
</protein>
<dbReference type="PANTHER" id="PTHR11070:SF2">
    <property type="entry name" value="ATP-DEPENDENT DNA HELICASE SRS2"/>
    <property type="match status" value="1"/>
</dbReference>
<evidence type="ECO:0000256" key="8">
    <source>
        <dbReference type="ARBA" id="ARBA00022840"/>
    </source>
</evidence>
<evidence type="ECO:0000256" key="4">
    <source>
        <dbReference type="ARBA" id="ARBA00022763"/>
    </source>
</evidence>
<evidence type="ECO:0000256" key="1">
    <source>
        <dbReference type="ARBA" id="ARBA00009922"/>
    </source>
</evidence>
<evidence type="ECO:0000256" key="10">
    <source>
        <dbReference type="ARBA" id="ARBA00023204"/>
    </source>
</evidence>
<sequence>MGVIVGDARILSEIIEKPVPLSAEQRTAVMSASRYVRIIAGAGTGKTETLTRRIVYLVLHEEVAPRNIVAFTFTDKAALSMRSRVYDRLRRLKSEKECARLGEAYIGTIHGFCLRLLEERFQFGDHEVLDENQEFAFLMRNGWSMGLGKGARYDRACLTFLRSVNVVNDELLDRGELKRLAPEFNRRLARYEEMLERHRYLTFGGMISRAIASLCENPDAARYIEHLLVDEYQDINRAQESLIKLLATAAAIFAVGDPRQSIYQWRGSDEACFDDFTRHFEDVHTVPISENRRSVRSIVALSNSFADTFEKRRYKHLVPARAGMGHTFIVEFETPLQEAEWVAGEIHKLVSGGVCHYGDCAILLRSVSTSAQPFIDALRKRRMPYVVGGKVGLFQRDEAQAVGRLLSWLSDDGFWVADPWTWSNRVEGDGLLETGMTLWTRGTGREASRRKLLLWKNGALSGEFRNLTEVYQGLLEALDFRDLDFSERGHAAAAANLGAMSNMLTDFEMPIRLGGRKPRWNSLVKNLCWYLNTYATGAYEQMPADRFGGLDAVAVMTVHQAKGLEWPLVFVPAMTRSRFPSRNTGRKQDWQVPRAMFAVERYEGAIDDERRLFYVALTRSRDVLCVSRFRRINNPCGESPFIKDVGAALVRLAPDEGLPSVMIGSRREDEVRTFQASEILTYLRCPHLYRMRHVWEYRPALATQMGYGRSLHHCLRHASELVRGGMMAPDAITAAVEERFYLPFAGSKELETARAKAELVLRRFAEEHAEEMGRIEEVEARLEFPVKRATIVGKVDVIIGGDDFREVRDYKTTDEVATFNNVSFQVRLYASGLGLVGKPVNRATVAYLNESRLEEVTLSPQHLREAVAEAERCIEGILEHQFDRAPGKHCSSCDYARICRRDQTT</sequence>
<evidence type="ECO:0000256" key="15">
    <source>
        <dbReference type="PROSITE-ProRule" id="PRU00560"/>
    </source>
</evidence>
<reference evidence="19 20" key="1">
    <citation type="journal article" date="2017" name="ISME J.">
        <title>Potential for microbial H2 and metal transformations associated with novel bacteria and archaea in deep terrestrial subsurface sediments.</title>
        <authorList>
            <person name="Hernsdorf A.W."/>
            <person name="Amano Y."/>
            <person name="Miyakawa K."/>
            <person name="Ise K."/>
            <person name="Suzuki Y."/>
            <person name="Anantharaman K."/>
            <person name="Probst A."/>
            <person name="Burstein D."/>
            <person name="Thomas B.C."/>
            <person name="Banfield J.F."/>
        </authorList>
    </citation>
    <scope>NUCLEOTIDE SEQUENCE [LARGE SCALE GENOMIC DNA]</scope>
    <source>
        <strain evidence="19">HGW-Actinobacteria-3</strain>
    </source>
</reference>
<keyword evidence="2" id="KW-0540">Nuclease</keyword>
<keyword evidence="3 15" id="KW-0547">Nucleotide-binding</keyword>
<comment type="catalytic activity">
    <reaction evidence="14">
        <text>ATP + H2O = ADP + phosphate + H(+)</text>
        <dbReference type="Rhea" id="RHEA:13065"/>
        <dbReference type="ChEBI" id="CHEBI:15377"/>
        <dbReference type="ChEBI" id="CHEBI:15378"/>
        <dbReference type="ChEBI" id="CHEBI:30616"/>
        <dbReference type="ChEBI" id="CHEBI:43474"/>
        <dbReference type="ChEBI" id="CHEBI:456216"/>
        <dbReference type="EC" id="5.6.2.4"/>
    </reaction>
</comment>
<evidence type="ECO:0000256" key="13">
    <source>
        <dbReference type="ARBA" id="ARBA00034808"/>
    </source>
</evidence>
<evidence type="ECO:0000256" key="14">
    <source>
        <dbReference type="ARBA" id="ARBA00048988"/>
    </source>
</evidence>
<dbReference type="GO" id="GO:0000725">
    <property type="term" value="P:recombinational repair"/>
    <property type="evidence" value="ECO:0007669"/>
    <property type="project" value="TreeGrafter"/>
</dbReference>
<comment type="similarity">
    <text evidence="1">Belongs to the helicase family. UvrD subfamily.</text>
</comment>
<feature type="domain" description="UvrD-like helicase C-terminal" evidence="18">
    <location>
        <begin position="296"/>
        <end position="563"/>
    </location>
</feature>
<feature type="coiled-coil region" evidence="16">
    <location>
        <begin position="747"/>
        <end position="781"/>
    </location>
</feature>
<evidence type="ECO:0000256" key="11">
    <source>
        <dbReference type="ARBA" id="ARBA00023235"/>
    </source>
</evidence>
<evidence type="ECO:0000256" key="12">
    <source>
        <dbReference type="ARBA" id="ARBA00034617"/>
    </source>
</evidence>
<dbReference type="PROSITE" id="PS51198">
    <property type="entry name" value="UVRD_HELICASE_ATP_BIND"/>
    <property type="match status" value="1"/>
</dbReference>
<comment type="catalytic activity">
    <reaction evidence="12">
        <text>Couples ATP hydrolysis with the unwinding of duplex DNA by translocating in the 3'-5' direction.</text>
        <dbReference type="EC" id="5.6.2.4"/>
    </reaction>
</comment>
<gene>
    <name evidence="19" type="ORF">CVT63_03395</name>
</gene>
<evidence type="ECO:0000256" key="5">
    <source>
        <dbReference type="ARBA" id="ARBA00022801"/>
    </source>
</evidence>
<evidence type="ECO:0000256" key="16">
    <source>
        <dbReference type="SAM" id="Coils"/>
    </source>
</evidence>
<dbReference type="Proteomes" id="UP000233654">
    <property type="component" value="Unassembled WGS sequence"/>
</dbReference>
<keyword evidence="4" id="KW-0227">DNA damage</keyword>
<dbReference type="Pfam" id="PF13361">
    <property type="entry name" value="UvrD_C"/>
    <property type="match status" value="2"/>
</dbReference>
<dbReference type="InterPro" id="IPR011604">
    <property type="entry name" value="PDDEXK-like_dom_sf"/>
</dbReference>
<accession>A0A2N3G6I1</accession>
<dbReference type="Gene3D" id="3.90.320.10">
    <property type="match status" value="1"/>
</dbReference>
<dbReference type="Gene3D" id="3.40.50.300">
    <property type="entry name" value="P-loop containing nucleotide triphosphate hydrolases"/>
    <property type="match status" value="3"/>
</dbReference>
<dbReference type="Gene3D" id="1.10.10.160">
    <property type="match status" value="1"/>
</dbReference>
<dbReference type="EMBL" id="PHEX01000021">
    <property type="protein sequence ID" value="PKQ28327.1"/>
    <property type="molecule type" value="Genomic_DNA"/>
</dbReference>
<dbReference type="InterPro" id="IPR014017">
    <property type="entry name" value="DNA_helicase_UvrD-like_C"/>
</dbReference>
<evidence type="ECO:0000256" key="7">
    <source>
        <dbReference type="ARBA" id="ARBA00022839"/>
    </source>
</evidence>